<organism evidence="6 7">
    <name type="scientific">Vitis vinifera</name>
    <name type="common">Grape</name>
    <dbReference type="NCBI Taxonomy" id="29760"/>
    <lineage>
        <taxon>Eukaryota</taxon>
        <taxon>Viridiplantae</taxon>
        <taxon>Streptophyta</taxon>
        <taxon>Embryophyta</taxon>
        <taxon>Tracheophyta</taxon>
        <taxon>Spermatophyta</taxon>
        <taxon>Magnoliopsida</taxon>
        <taxon>eudicotyledons</taxon>
        <taxon>Gunneridae</taxon>
        <taxon>Pentapetalae</taxon>
        <taxon>rosids</taxon>
        <taxon>Vitales</taxon>
        <taxon>Vitaceae</taxon>
        <taxon>Viteae</taxon>
        <taxon>Vitis</taxon>
    </lineage>
</organism>
<dbReference type="PANTHER" id="PTHR11439:SF497">
    <property type="entry name" value="CYSTEINE-RICH RLK (RECEPTOR-LIKE PROTEIN KINASE) 8"/>
    <property type="match status" value="1"/>
</dbReference>
<keyword evidence="2" id="KW-0863">Zinc-finger</keyword>
<evidence type="ECO:0000313" key="6">
    <source>
        <dbReference type="EMBL" id="RVW79891.1"/>
    </source>
</evidence>
<dbReference type="EMBL" id="QGNW01000273">
    <property type="protein sequence ID" value="RVW79891.1"/>
    <property type="molecule type" value="Genomic_DNA"/>
</dbReference>
<accession>A0A438H6G6</accession>
<keyword evidence="3" id="KW-0472">Membrane</keyword>
<dbReference type="Gene3D" id="3.30.420.10">
    <property type="entry name" value="Ribonuclease H-like superfamily/Ribonuclease H"/>
    <property type="match status" value="1"/>
</dbReference>
<evidence type="ECO:0000256" key="3">
    <source>
        <dbReference type="SAM" id="Phobius"/>
    </source>
</evidence>
<keyword evidence="1" id="KW-0064">Aspartyl protease</keyword>
<proteinExistence type="predicted"/>
<evidence type="ECO:0000256" key="1">
    <source>
        <dbReference type="ARBA" id="ARBA00022750"/>
    </source>
</evidence>
<dbReference type="GO" id="GO:0003676">
    <property type="term" value="F:nucleic acid binding"/>
    <property type="evidence" value="ECO:0007669"/>
    <property type="project" value="InterPro"/>
</dbReference>
<dbReference type="Pfam" id="PF07727">
    <property type="entry name" value="RVT_2"/>
    <property type="match status" value="1"/>
</dbReference>
<dbReference type="SUPFAM" id="SSF56672">
    <property type="entry name" value="DNA/RNA polymerases"/>
    <property type="match status" value="1"/>
</dbReference>
<dbReference type="PROSITE" id="PS50994">
    <property type="entry name" value="INTEGRASE"/>
    <property type="match status" value="1"/>
</dbReference>
<comment type="caution">
    <text evidence="6">The sequence shown here is derived from an EMBL/GenBank/DDBJ whole genome shotgun (WGS) entry which is preliminary data.</text>
</comment>
<dbReference type="Pfam" id="PF14223">
    <property type="entry name" value="Retrotran_gag_2"/>
    <property type="match status" value="1"/>
</dbReference>
<evidence type="ECO:0000259" key="5">
    <source>
        <dbReference type="PROSITE" id="PS50994"/>
    </source>
</evidence>
<dbReference type="Pfam" id="PF22936">
    <property type="entry name" value="Pol_BBD"/>
    <property type="match status" value="1"/>
</dbReference>
<dbReference type="Pfam" id="PF00665">
    <property type="entry name" value="rve"/>
    <property type="match status" value="1"/>
</dbReference>
<feature type="domain" description="CCHC-type" evidence="4">
    <location>
        <begin position="240"/>
        <end position="255"/>
    </location>
</feature>
<keyword evidence="2" id="KW-0862">Zinc</keyword>
<dbReference type="InterPro" id="IPR054722">
    <property type="entry name" value="PolX-like_BBD"/>
</dbReference>
<dbReference type="PANTHER" id="PTHR11439">
    <property type="entry name" value="GAG-POL-RELATED RETROTRANSPOSON"/>
    <property type="match status" value="1"/>
</dbReference>
<feature type="transmembrane region" description="Helical" evidence="3">
    <location>
        <begin position="629"/>
        <end position="652"/>
    </location>
</feature>
<dbReference type="InterPro" id="IPR001878">
    <property type="entry name" value="Znf_CCHC"/>
</dbReference>
<dbReference type="SUPFAM" id="SSF57756">
    <property type="entry name" value="Retrovirus zinc finger-like domains"/>
    <property type="match status" value="1"/>
</dbReference>
<dbReference type="GO" id="GO:0008270">
    <property type="term" value="F:zinc ion binding"/>
    <property type="evidence" value="ECO:0007669"/>
    <property type="project" value="UniProtKB-KW"/>
</dbReference>
<name>A0A438H6G6_VITVI</name>
<dbReference type="InterPro" id="IPR013103">
    <property type="entry name" value="RVT_2"/>
</dbReference>
<keyword evidence="3" id="KW-0812">Transmembrane</keyword>
<dbReference type="SMART" id="SM00343">
    <property type="entry name" value="ZnF_C2HC"/>
    <property type="match status" value="2"/>
</dbReference>
<dbReference type="PROSITE" id="PS50158">
    <property type="entry name" value="ZF_CCHC"/>
    <property type="match status" value="1"/>
</dbReference>
<evidence type="ECO:0000313" key="7">
    <source>
        <dbReference type="Proteomes" id="UP000288805"/>
    </source>
</evidence>
<sequence length="1099" mass="122709">MDSAPLCVKFTGTNYSTWAFQFELFLKGKDLWGHIDGTDVEKPSTFDKSQDGGTSHSWAVLDARIMSWLLGSVEPHIVTHLRPHRSAQSMWAYLKKVYHQDNDARRFQLEHAIAMFQHGSLSIQDYYSAFLTLWHEYADLVTADVPIIATLSTIQTIHATTRRDQFLMKLRPEYESVRSSLLNRSPVPSLDICFGELLREEQRLSTQAILEQSHGSSGTTTVAYAAQGRGPPMHSKNLQCFCCKEYGHIAATCPKKFCSYCKKKGHIIKECRIRPQNRQAQVFQTSVIVPPVATHDSPSAACSVPAPPAPDYCTPEMVQRILISALSAMGFQGNNSTKLWYVDSGASNHMTNNLTALCHVWPYAGQSSIQTANGSSLPIAAIGDASSKFTDVFLAPQLSTNLISVGQLVDNNCAVNFSGNGCVVQDQVTGKPIAKGPKVGRLFPLFLPVPDFSPRSSIKSFACNNVSDLSMDRYSLSLECDSCKLGKSKTLPFPLHASRASHCFDLIHSDVWGPSPVSSHEKFKYYVTFIDDHSRFTWVYFLRSKSEVFRTFTEFLAYVDNQFSTSIKTLRTDSGGEYLSTEFQAFLASKGIIHQRSCPFTPQQNGVAECKNRHLLDVSYIWSLPISAYLLSNLVMITFVFLVVYALFIYLLMSDINYQGPPTIVPLGCKWVYSVKVRSDGSLDRYKARLVALGNNQEYGVNYEETFAPVAKMTTVRTILALAASSDWPLHQMDVKNAFLHGDLKECIYMKPPPGLFPSPTSHVCKLRRSLYGLKQAPRAWFEKFRTTLLQFSFRQSKYDTSLFLRKSDMGIVVLLVYVDDIVITGSDSALLGQLKTHLSESFHMKDLGPLTYFLGLEVHHSPSGISLNQHKYASDLVATAGLQGATSVDTPMELNVKLRKEEGDLLADPSLYRKLVGSLVYLTITRPDISFAVQQVSQFLQTPRHLHLAAVRRIIRYVQGTSTRGLFFLAGNSTRLAAYSDADWAGCADTRRSITGWCVFLGDALISWKNFSETDPTPLHADNTSAIQITANPVYHERTKHIEVDCHSIREAFEARVIALPHISTDLQIADIFTKALPRHRHCLLSSKLMLVDQPASI</sequence>
<dbReference type="CDD" id="cd09272">
    <property type="entry name" value="RNase_HI_RT_Ty1"/>
    <property type="match status" value="1"/>
</dbReference>
<dbReference type="GO" id="GO:0004190">
    <property type="term" value="F:aspartic-type endopeptidase activity"/>
    <property type="evidence" value="ECO:0007669"/>
    <property type="project" value="UniProtKB-KW"/>
</dbReference>
<dbReference type="GO" id="GO:0015074">
    <property type="term" value="P:DNA integration"/>
    <property type="evidence" value="ECO:0007669"/>
    <property type="project" value="InterPro"/>
</dbReference>
<dbReference type="Gene3D" id="4.10.60.10">
    <property type="entry name" value="Zinc finger, CCHC-type"/>
    <property type="match status" value="2"/>
</dbReference>
<evidence type="ECO:0000259" key="4">
    <source>
        <dbReference type="PROSITE" id="PS50158"/>
    </source>
</evidence>
<dbReference type="Proteomes" id="UP000288805">
    <property type="component" value="Unassembled WGS sequence"/>
</dbReference>
<protein>
    <submittedName>
        <fullName evidence="6">Retrovirus-related Pol polyprotein from transposon RE1</fullName>
    </submittedName>
</protein>
<keyword evidence="3" id="KW-1133">Transmembrane helix</keyword>
<dbReference type="InterPro" id="IPR036397">
    <property type="entry name" value="RNaseH_sf"/>
</dbReference>
<dbReference type="InterPro" id="IPR043502">
    <property type="entry name" value="DNA/RNA_pol_sf"/>
</dbReference>
<gene>
    <name evidence="6" type="primary">RE1_2061</name>
    <name evidence="6" type="ORF">CK203_041374</name>
</gene>
<keyword evidence="2" id="KW-0479">Metal-binding</keyword>
<dbReference type="InterPro" id="IPR012337">
    <property type="entry name" value="RNaseH-like_sf"/>
</dbReference>
<dbReference type="AlphaFoldDB" id="A0A438H6G6"/>
<feature type="domain" description="Integrase catalytic" evidence="5">
    <location>
        <begin position="488"/>
        <end position="615"/>
    </location>
</feature>
<dbReference type="SUPFAM" id="SSF53098">
    <property type="entry name" value="Ribonuclease H-like"/>
    <property type="match status" value="1"/>
</dbReference>
<reference evidence="6 7" key="1">
    <citation type="journal article" date="2018" name="PLoS Genet.">
        <title>Population sequencing reveals clonal diversity and ancestral inbreeding in the grapevine cultivar Chardonnay.</title>
        <authorList>
            <person name="Roach M.J."/>
            <person name="Johnson D.L."/>
            <person name="Bohlmann J."/>
            <person name="van Vuuren H.J."/>
            <person name="Jones S.J."/>
            <person name="Pretorius I.S."/>
            <person name="Schmidt S.A."/>
            <person name="Borneman A.R."/>
        </authorList>
    </citation>
    <scope>NUCLEOTIDE SEQUENCE [LARGE SCALE GENOMIC DNA]</scope>
    <source>
        <strain evidence="7">cv. Chardonnay</strain>
        <tissue evidence="6">Leaf</tissue>
    </source>
</reference>
<dbReference type="InterPro" id="IPR001584">
    <property type="entry name" value="Integrase_cat-core"/>
</dbReference>
<keyword evidence="1" id="KW-0645">Protease</keyword>
<evidence type="ECO:0000256" key="2">
    <source>
        <dbReference type="PROSITE-ProRule" id="PRU00047"/>
    </source>
</evidence>
<dbReference type="InterPro" id="IPR036875">
    <property type="entry name" value="Znf_CCHC_sf"/>
</dbReference>
<keyword evidence="1" id="KW-0378">Hydrolase</keyword>